<dbReference type="InterPro" id="IPR045389">
    <property type="entry name" value="DUF6522"/>
</dbReference>
<dbReference type="AlphaFoldDB" id="A0AAQ0HCM3"/>
<evidence type="ECO:0000313" key="2">
    <source>
        <dbReference type="Proteomes" id="UP000256794"/>
    </source>
</evidence>
<protein>
    <submittedName>
        <fullName evidence="1">Uncharacterized protein</fullName>
    </submittedName>
</protein>
<name>A0AAQ0HCM3_PARVE</name>
<organism evidence="1 2">
    <name type="scientific">Paracoccus versutus</name>
    <name type="common">Thiobacillus versutus</name>
    <dbReference type="NCBI Taxonomy" id="34007"/>
    <lineage>
        <taxon>Bacteria</taxon>
        <taxon>Pseudomonadati</taxon>
        <taxon>Pseudomonadota</taxon>
        <taxon>Alphaproteobacteria</taxon>
        <taxon>Rhodobacterales</taxon>
        <taxon>Paracoccaceae</taxon>
        <taxon>Paracoccus</taxon>
    </lineage>
</organism>
<evidence type="ECO:0000313" key="1">
    <source>
        <dbReference type="EMBL" id="REG27602.1"/>
    </source>
</evidence>
<accession>A0AAQ0HCM3</accession>
<dbReference type="Pfam" id="PF20132">
    <property type="entry name" value="DUF6522"/>
    <property type="match status" value="1"/>
</dbReference>
<dbReference type="RefSeq" id="WP_036760646.1">
    <property type="nucleotide sequence ID" value="NZ_CP035284.1"/>
</dbReference>
<sequence>MRDGGTTSCTERGEGSDIGLHRLTFHHDGHIFRIVIDAEDRIAKRLRFVMPARKPAAGNGR</sequence>
<keyword evidence="2" id="KW-1185">Reference proteome</keyword>
<dbReference type="Proteomes" id="UP000256794">
    <property type="component" value="Unassembled WGS sequence"/>
</dbReference>
<comment type="caution">
    <text evidence="1">The sequence shown here is derived from an EMBL/GenBank/DDBJ whole genome shotgun (WGS) entry which is preliminary data.</text>
</comment>
<dbReference type="EMBL" id="QUMX01000069">
    <property type="protein sequence ID" value="REG27602.1"/>
    <property type="molecule type" value="Genomic_DNA"/>
</dbReference>
<gene>
    <name evidence="1" type="ORF">ATH84_106922</name>
</gene>
<proteinExistence type="predicted"/>
<reference evidence="1 2" key="1">
    <citation type="submission" date="2018-08" db="EMBL/GenBank/DDBJ databases">
        <title>Genomic Encyclopedia of Archaeal and Bacterial Type Strains, Phase II (KMG-II): from individual species to whole genera.</title>
        <authorList>
            <person name="Goeker M."/>
        </authorList>
    </citation>
    <scope>NUCLEOTIDE SEQUENCE [LARGE SCALE GENOMIC DNA]</scope>
    <source>
        <strain evidence="1 2">DSM 582</strain>
    </source>
</reference>